<dbReference type="PRINTS" id="PR00406">
    <property type="entry name" value="CYTB5RDTASE"/>
</dbReference>
<dbReference type="PROSITE" id="PS51384">
    <property type="entry name" value="FAD_FR"/>
    <property type="match status" value="1"/>
</dbReference>
<organism evidence="16">
    <name type="scientific">Guillardia theta</name>
    <name type="common">Cryptophyte</name>
    <name type="synonym">Cryptomonas phi</name>
    <dbReference type="NCBI Taxonomy" id="55529"/>
    <lineage>
        <taxon>Eukaryota</taxon>
        <taxon>Cryptophyceae</taxon>
        <taxon>Pyrenomonadales</taxon>
        <taxon>Geminigeraceae</taxon>
        <taxon>Guillardia</taxon>
    </lineage>
</organism>
<keyword evidence="10 14" id="KW-0472">Membrane</keyword>
<keyword evidence="4 14" id="KW-0812">Transmembrane</keyword>
<feature type="binding site" evidence="11">
    <location>
        <position position="212"/>
    </location>
    <ligand>
        <name>FAD</name>
        <dbReference type="ChEBI" id="CHEBI:57692"/>
    </ligand>
</feature>
<dbReference type="Gene3D" id="2.40.30.10">
    <property type="entry name" value="Translation factors"/>
    <property type="match status" value="1"/>
</dbReference>
<feature type="region of interest" description="Disordered" evidence="13">
    <location>
        <begin position="98"/>
        <end position="117"/>
    </location>
</feature>
<sequence length="328" mass="36489">MGRGDDVGGAMQVAVAVGVVAVGAVYWLMKGSKGSRKERKIFLDKSKKQSVPLTEKIQLSHDTFLYRFSLPTPDHVLGLPVGKHFKIFGKIPTPKVKNEWNGKEDSEQIDPSHDGLVERKYTPTSSDEEVGYFDLVIKVYRQGHTYNPPRDKFPDGGKISRYIDSLKIGDMLEIQGPFGHIEYLGKGVFKSFAKELEAVKEIGMVAGGTGITPMLQIINAVLRDKSDTTKIRLLFANQTKEDILLMDKLEELREANKSQVKIYYTLDNPPKNWKGFTGFVNEAMLAETMPAASGKSVILMCGPPPMIDFAVRPNLDKLGFSKSQMLAF</sequence>
<evidence type="ECO:0000256" key="13">
    <source>
        <dbReference type="SAM" id="MobiDB-lite"/>
    </source>
</evidence>
<dbReference type="InterPro" id="IPR001433">
    <property type="entry name" value="OxRdtase_FAD/NAD-bd"/>
</dbReference>
<dbReference type="InterPro" id="IPR039261">
    <property type="entry name" value="FNR_nucleotide-bd"/>
</dbReference>
<feature type="binding site" evidence="11">
    <location>
        <position position="119"/>
    </location>
    <ligand>
        <name>FAD</name>
        <dbReference type="ChEBI" id="CHEBI:57692"/>
    </ligand>
</feature>
<dbReference type="Pfam" id="PF00970">
    <property type="entry name" value="FAD_binding_6"/>
    <property type="match status" value="2"/>
</dbReference>
<feature type="domain" description="FAD-binding FR-type" evidence="15">
    <location>
        <begin position="46"/>
        <end position="184"/>
    </location>
</feature>
<feature type="binding site" evidence="11">
    <location>
        <position position="121"/>
    </location>
    <ligand>
        <name>FAD</name>
        <dbReference type="ChEBI" id="CHEBI:57692"/>
    </ligand>
</feature>
<keyword evidence="9 12" id="KW-0520">NAD</keyword>
<dbReference type="GO" id="GO:0071949">
    <property type="term" value="F:FAD binding"/>
    <property type="evidence" value="ECO:0007669"/>
    <property type="project" value="TreeGrafter"/>
</dbReference>
<dbReference type="OMA" id="VQIFMCG"/>
<protein>
    <recommendedName>
        <fullName evidence="12">NADH-cytochrome b5 reductase</fullName>
        <ecNumber evidence="12">1.6.2.2</ecNumber>
    </recommendedName>
</protein>
<dbReference type="GO" id="GO:0005741">
    <property type="term" value="C:mitochondrial outer membrane"/>
    <property type="evidence" value="ECO:0007669"/>
    <property type="project" value="UniProtKB-SubCell"/>
</dbReference>
<evidence type="ECO:0000256" key="7">
    <source>
        <dbReference type="ARBA" id="ARBA00022989"/>
    </source>
</evidence>
<dbReference type="InterPro" id="IPR008333">
    <property type="entry name" value="Cbr1-like_FAD-bd_dom"/>
</dbReference>
<dbReference type="SUPFAM" id="SSF52343">
    <property type="entry name" value="Ferredoxin reductase-like, C-terminal NADP-linked domain"/>
    <property type="match status" value="1"/>
</dbReference>
<dbReference type="PANTHER" id="PTHR19370">
    <property type="entry name" value="NADH-CYTOCHROME B5 REDUCTASE"/>
    <property type="match status" value="1"/>
</dbReference>
<dbReference type="CDD" id="cd06183">
    <property type="entry name" value="cyt_b5_reduct_like"/>
    <property type="match status" value="1"/>
</dbReference>
<feature type="binding site" evidence="11">
    <location>
        <position position="160"/>
    </location>
    <ligand>
        <name>FAD</name>
        <dbReference type="ChEBI" id="CHEBI:57692"/>
    </ligand>
</feature>
<feature type="binding site" evidence="11">
    <location>
        <position position="159"/>
    </location>
    <ligand>
        <name>FAD</name>
        <dbReference type="ChEBI" id="CHEBI:57692"/>
    </ligand>
</feature>
<dbReference type="InterPro" id="IPR001834">
    <property type="entry name" value="CBR-like"/>
</dbReference>
<dbReference type="SUPFAM" id="SSF63380">
    <property type="entry name" value="Riboflavin synthase domain-like"/>
    <property type="match status" value="1"/>
</dbReference>
<gene>
    <name evidence="16" type="ORF">GTHE00462_LOCUS13155</name>
</gene>
<comment type="cofactor">
    <cofactor evidence="1 11 12">
        <name>FAD</name>
        <dbReference type="ChEBI" id="CHEBI:57692"/>
    </cofactor>
</comment>
<dbReference type="FunFam" id="3.40.50.80:FF:000019">
    <property type="entry name" value="NADH-cytochrome b5 reductase"/>
    <property type="match status" value="1"/>
</dbReference>
<dbReference type="Pfam" id="PF00175">
    <property type="entry name" value="NAD_binding_1"/>
    <property type="match status" value="1"/>
</dbReference>
<evidence type="ECO:0000256" key="10">
    <source>
        <dbReference type="ARBA" id="ARBA00023136"/>
    </source>
</evidence>
<keyword evidence="5" id="KW-0496">Mitochondrion</keyword>
<name>A0A7S4NL90_GUITH</name>
<evidence type="ECO:0000256" key="14">
    <source>
        <dbReference type="SAM" id="Phobius"/>
    </source>
</evidence>
<keyword evidence="5" id="KW-1000">Mitochondrion outer membrane</keyword>
<dbReference type="InterPro" id="IPR001709">
    <property type="entry name" value="Flavoprot_Pyr_Nucl_cyt_Rdtase"/>
</dbReference>
<keyword evidence="3 11" id="KW-0285">Flavoprotein</keyword>
<evidence type="ECO:0000256" key="5">
    <source>
        <dbReference type="ARBA" id="ARBA00022787"/>
    </source>
</evidence>
<dbReference type="InterPro" id="IPR017938">
    <property type="entry name" value="Riboflavin_synthase-like_b-brl"/>
</dbReference>
<evidence type="ECO:0000259" key="15">
    <source>
        <dbReference type="PROSITE" id="PS51384"/>
    </source>
</evidence>
<proteinExistence type="inferred from homology"/>
<evidence type="ECO:0000256" key="6">
    <source>
        <dbReference type="ARBA" id="ARBA00022827"/>
    </source>
</evidence>
<dbReference type="InterPro" id="IPR017927">
    <property type="entry name" value="FAD-bd_FR_type"/>
</dbReference>
<dbReference type="EMBL" id="HBKN01016728">
    <property type="protein sequence ID" value="CAE2295422.1"/>
    <property type="molecule type" value="Transcribed_RNA"/>
</dbReference>
<keyword evidence="8 12" id="KW-0560">Oxidoreductase</keyword>
<comment type="catalytic activity">
    <reaction evidence="12">
        <text>2 Fe(III)-[cytochrome b5] + NADH = 2 Fe(II)-[cytochrome b5] + NAD(+) + H(+)</text>
        <dbReference type="Rhea" id="RHEA:46680"/>
        <dbReference type="Rhea" id="RHEA-COMP:10438"/>
        <dbReference type="Rhea" id="RHEA-COMP:10439"/>
        <dbReference type="ChEBI" id="CHEBI:15378"/>
        <dbReference type="ChEBI" id="CHEBI:29033"/>
        <dbReference type="ChEBI" id="CHEBI:29034"/>
        <dbReference type="ChEBI" id="CHEBI:57540"/>
        <dbReference type="ChEBI" id="CHEBI:57945"/>
        <dbReference type="EC" id="1.6.2.2"/>
    </reaction>
</comment>
<evidence type="ECO:0000256" key="3">
    <source>
        <dbReference type="ARBA" id="ARBA00022630"/>
    </source>
</evidence>
<dbReference type="PANTHER" id="PTHR19370:SF185">
    <property type="entry name" value="NADH-CYTOCHROME B5 REDUCTASE"/>
    <property type="match status" value="1"/>
</dbReference>
<comment type="similarity">
    <text evidence="12">Belongs to the flavoprotein pyridine nucleotide cytochrome reductase family.</text>
</comment>
<feature type="binding site" evidence="11">
    <location>
        <position position="158"/>
    </location>
    <ligand>
        <name>FAD</name>
        <dbReference type="ChEBI" id="CHEBI:57692"/>
    </ligand>
</feature>
<evidence type="ECO:0000256" key="2">
    <source>
        <dbReference type="ARBA" id="ARBA00004294"/>
    </source>
</evidence>
<evidence type="ECO:0000256" key="11">
    <source>
        <dbReference type="PIRSR" id="PIRSR601834-1"/>
    </source>
</evidence>
<evidence type="ECO:0000256" key="8">
    <source>
        <dbReference type="ARBA" id="ARBA00023002"/>
    </source>
</evidence>
<dbReference type="GO" id="GO:0090524">
    <property type="term" value="F:cytochrome-b5 reductase activity, acting on NADH"/>
    <property type="evidence" value="ECO:0007669"/>
    <property type="project" value="UniProtKB-EC"/>
</dbReference>
<evidence type="ECO:0000313" key="16">
    <source>
        <dbReference type="EMBL" id="CAE2295422.1"/>
    </source>
</evidence>
<feature type="transmembrane region" description="Helical" evidence="14">
    <location>
        <begin position="12"/>
        <end position="29"/>
    </location>
</feature>
<feature type="binding site" evidence="11">
    <location>
        <position position="136"/>
    </location>
    <ligand>
        <name>FAD</name>
        <dbReference type="ChEBI" id="CHEBI:57692"/>
    </ligand>
</feature>
<keyword evidence="6 11" id="KW-0274">FAD</keyword>
<evidence type="ECO:0000256" key="4">
    <source>
        <dbReference type="ARBA" id="ARBA00022692"/>
    </source>
</evidence>
<evidence type="ECO:0000256" key="1">
    <source>
        <dbReference type="ARBA" id="ARBA00001974"/>
    </source>
</evidence>
<reference evidence="16" key="1">
    <citation type="submission" date="2021-01" db="EMBL/GenBank/DDBJ databases">
        <authorList>
            <person name="Corre E."/>
            <person name="Pelletier E."/>
            <person name="Niang G."/>
            <person name="Scheremetjew M."/>
            <person name="Finn R."/>
            <person name="Kale V."/>
            <person name="Holt S."/>
            <person name="Cochrane G."/>
            <person name="Meng A."/>
            <person name="Brown T."/>
            <person name="Cohen L."/>
        </authorList>
    </citation>
    <scope>NUCLEOTIDE SEQUENCE</scope>
    <source>
        <strain evidence="16">CCMP 2712</strain>
    </source>
</reference>
<accession>A0A7S4NL90</accession>
<dbReference type="Gene3D" id="3.40.50.80">
    <property type="entry name" value="Nucleotide-binding domain of ferredoxin-NADP reductase (FNR) module"/>
    <property type="match status" value="1"/>
</dbReference>
<evidence type="ECO:0000256" key="9">
    <source>
        <dbReference type="ARBA" id="ARBA00023027"/>
    </source>
</evidence>
<comment type="subcellular location">
    <subcellularLocation>
        <location evidence="2">Mitochondrion outer membrane</location>
    </subcellularLocation>
</comment>
<dbReference type="PRINTS" id="PR00371">
    <property type="entry name" value="FPNCR"/>
</dbReference>
<keyword evidence="7 14" id="KW-1133">Transmembrane helix</keyword>
<evidence type="ECO:0000256" key="12">
    <source>
        <dbReference type="RuleBase" id="RU361226"/>
    </source>
</evidence>
<dbReference type="EC" id="1.6.2.2" evidence="12"/>
<feature type="binding site" evidence="11">
    <location>
        <position position="138"/>
    </location>
    <ligand>
        <name>FAD</name>
        <dbReference type="ChEBI" id="CHEBI:57692"/>
    </ligand>
</feature>
<dbReference type="AlphaFoldDB" id="A0A7S4NL90"/>